<sequence>MLTSISSLGNGELPYSNAPKSSGQTQPASTETAPSLDALLKRNEETRAALSRLSQDASASEKAYARKRLEQLEEMMRRLYMLGFPPKVLAEMAKELKGIVSQYTGAGDQQAPAVSQSEASGFTLSGGASAGGTDPSTSGGGLSDTNLTTSQMSVDTSTLGANSHANAYLEIARTTSASSDAVSDADFMARAKALAERLKAMLKQHGTESSSQTIDLPAQT</sequence>
<reference evidence="2 3" key="1">
    <citation type="submission" date="2016-10" db="EMBL/GenBank/DDBJ databases">
        <title>Complete genome sequences of three Cupriavidus strains isolated from various Malaysian environments.</title>
        <authorList>
            <person name="Abdullah A.A.-A."/>
            <person name="Shafie N.A.H."/>
            <person name="Lau N.S."/>
        </authorList>
    </citation>
    <scope>NUCLEOTIDE SEQUENCE [LARGE SCALE GENOMIC DNA]</scope>
    <source>
        <strain evidence="2 3">USMAA1020</strain>
    </source>
</reference>
<organism evidence="2 3">
    <name type="scientific">Cupriavidus malaysiensis</name>
    <dbReference type="NCBI Taxonomy" id="367825"/>
    <lineage>
        <taxon>Bacteria</taxon>
        <taxon>Pseudomonadati</taxon>
        <taxon>Pseudomonadota</taxon>
        <taxon>Betaproteobacteria</taxon>
        <taxon>Burkholderiales</taxon>
        <taxon>Burkholderiaceae</taxon>
        <taxon>Cupriavidus</taxon>
    </lineage>
</organism>
<evidence type="ECO:0000313" key="3">
    <source>
        <dbReference type="Proteomes" id="UP000177515"/>
    </source>
</evidence>
<dbReference type="Proteomes" id="UP000177515">
    <property type="component" value="Chromosome 1"/>
</dbReference>
<dbReference type="RefSeq" id="WP_071069592.1">
    <property type="nucleotide sequence ID" value="NZ_CP017754.1"/>
</dbReference>
<feature type="region of interest" description="Disordered" evidence="1">
    <location>
        <begin position="1"/>
        <end position="37"/>
    </location>
</feature>
<proteinExistence type="predicted"/>
<protein>
    <recommendedName>
        <fullName evidence="4">Type III effector protein</fullName>
    </recommendedName>
</protein>
<feature type="compositionally biased region" description="Polar residues" evidence="1">
    <location>
        <begin position="112"/>
        <end position="123"/>
    </location>
</feature>
<accession>A0ABN4TH40</accession>
<feature type="compositionally biased region" description="Polar residues" evidence="1">
    <location>
        <begin position="18"/>
        <end position="33"/>
    </location>
</feature>
<name>A0ABN4TH40_9BURK</name>
<evidence type="ECO:0008006" key="4">
    <source>
        <dbReference type="Google" id="ProtNLM"/>
    </source>
</evidence>
<keyword evidence="3" id="KW-1185">Reference proteome</keyword>
<evidence type="ECO:0000256" key="1">
    <source>
        <dbReference type="SAM" id="MobiDB-lite"/>
    </source>
</evidence>
<feature type="region of interest" description="Disordered" evidence="1">
    <location>
        <begin position="111"/>
        <end position="148"/>
    </location>
</feature>
<dbReference type="EMBL" id="CP017754">
    <property type="protein sequence ID" value="AOZ06487.1"/>
    <property type="molecule type" value="Genomic_DNA"/>
</dbReference>
<gene>
    <name evidence="2" type="ORF">BKK80_12150</name>
</gene>
<evidence type="ECO:0000313" key="2">
    <source>
        <dbReference type="EMBL" id="AOZ06487.1"/>
    </source>
</evidence>